<organism evidence="1 2">
    <name type="scientific">Streptomyces blastmyceticus</name>
    <dbReference type="NCBI Taxonomy" id="68180"/>
    <lineage>
        <taxon>Bacteria</taxon>
        <taxon>Bacillati</taxon>
        <taxon>Actinomycetota</taxon>
        <taxon>Actinomycetes</taxon>
        <taxon>Kitasatosporales</taxon>
        <taxon>Streptomycetaceae</taxon>
        <taxon>Streptomyces</taxon>
    </lineage>
</organism>
<sequence>MTTERAAVFELLRARGVTAAALARASHMAETAPQGPVSVSLTTGDFDIEGLLGPGKALA</sequence>
<dbReference type="EMBL" id="BAAABW010000007">
    <property type="protein sequence ID" value="GAA0337940.1"/>
    <property type="molecule type" value="Genomic_DNA"/>
</dbReference>
<keyword evidence="2" id="KW-1185">Reference proteome</keyword>
<comment type="caution">
    <text evidence="1">The sequence shown here is derived from an EMBL/GenBank/DDBJ whole genome shotgun (WGS) entry which is preliminary data.</text>
</comment>
<evidence type="ECO:0000313" key="1">
    <source>
        <dbReference type="EMBL" id="GAA0337940.1"/>
    </source>
</evidence>
<evidence type="ECO:0000313" key="2">
    <source>
        <dbReference type="Proteomes" id="UP001500063"/>
    </source>
</evidence>
<name>A0ABP3G752_9ACTN</name>
<reference evidence="2" key="1">
    <citation type="journal article" date="2019" name="Int. J. Syst. Evol. Microbiol.">
        <title>The Global Catalogue of Microorganisms (GCM) 10K type strain sequencing project: providing services to taxonomists for standard genome sequencing and annotation.</title>
        <authorList>
            <consortium name="The Broad Institute Genomics Platform"/>
            <consortium name="The Broad Institute Genome Sequencing Center for Infectious Disease"/>
            <person name="Wu L."/>
            <person name="Ma J."/>
        </authorList>
    </citation>
    <scope>NUCLEOTIDE SEQUENCE [LARGE SCALE GENOMIC DNA]</scope>
    <source>
        <strain evidence="2">JCM 4565</strain>
    </source>
</reference>
<dbReference type="RefSeq" id="WP_344116812.1">
    <property type="nucleotide sequence ID" value="NZ_BAAABW010000007.1"/>
</dbReference>
<accession>A0ABP3G752</accession>
<dbReference type="Proteomes" id="UP001500063">
    <property type="component" value="Unassembled WGS sequence"/>
</dbReference>
<proteinExistence type="predicted"/>
<gene>
    <name evidence="1" type="ORF">GCM10010319_12360</name>
</gene>
<protein>
    <submittedName>
        <fullName evidence="1">Uncharacterized protein</fullName>
    </submittedName>
</protein>